<dbReference type="Proteomes" id="UP000201728">
    <property type="component" value="Chromosome"/>
</dbReference>
<keyword evidence="1" id="KW-0677">Repeat</keyword>
<evidence type="ECO:0000256" key="3">
    <source>
        <dbReference type="PROSITE-ProRule" id="PRU00023"/>
    </source>
</evidence>
<sequence length="519" mass="58729">MLKQYALIEQKNKVSAELETLAQRLEVEELSVMQVILPIDDIEKRLVREGEVLSLRIELLEEYHKRPSEQSNNNTDNLEDLNQRYQQALKKQEQIFIEGYHALLKARDRIYINNQFLDIKPRQTELLESFCKAMQVEMQSYANFIYDSSRSLAEQLATLKAALTEKQEQAFALSQQKAQLSQRLQDRQVTYGKRSVSINNSFQKQRQSIEQSLPEAAAQGNLNLVKSLIEKQSIFQKKSYINQLGINGYNALHAACRNGHLSVVVFLLQQGADYRKPDEQGYLPLHFALEQSHSNLSNLVKLLVKKEGDVNLVGPYGITPLHTAAFFGNTVAVECLLNLGAYVNAQETQEGSGRTPLHSAASQGHNQVVELLLNANANVGARNKANETPLYEALRAGHLSTAQLFLEQGYWLSRKDLERLMEEGKKSGHLEVIELIKQLLNQQLLSLETCLPRTVQPGEDSTPTSFSYRGAYPGMTHFHSPGTRTPSDDAQDEELQEVMLASLEKATQDEVKFEWKWSS</sequence>
<gene>
    <name evidence="5" type="ORF">clem_11100</name>
</gene>
<dbReference type="InterPro" id="IPR002110">
    <property type="entry name" value="Ankyrin_rpt"/>
</dbReference>
<keyword evidence="6" id="KW-1185">Reference proteome</keyword>
<keyword evidence="2 3" id="KW-0040">ANK repeat</keyword>
<protein>
    <submittedName>
        <fullName evidence="5">Ankyrin repeats (3 copies)</fullName>
    </submittedName>
</protein>
<dbReference type="OrthoDB" id="5632837at2"/>
<evidence type="ECO:0000313" key="6">
    <source>
        <dbReference type="Proteomes" id="UP000201728"/>
    </source>
</evidence>
<feature type="repeat" description="ANK" evidence="3">
    <location>
        <begin position="316"/>
        <end position="348"/>
    </location>
</feature>
<feature type="repeat" description="ANK" evidence="3">
    <location>
        <begin position="280"/>
        <end position="315"/>
    </location>
</feature>
<dbReference type="PANTHER" id="PTHR24198:SF165">
    <property type="entry name" value="ANKYRIN REPEAT-CONTAINING PROTEIN-RELATED"/>
    <property type="match status" value="1"/>
</dbReference>
<accession>A0A222P4J7</accession>
<evidence type="ECO:0000313" key="5">
    <source>
        <dbReference type="EMBL" id="ASQ46766.1"/>
    </source>
</evidence>
<proteinExistence type="predicted"/>
<dbReference type="InterPro" id="IPR036770">
    <property type="entry name" value="Ankyrin_rpt-contain_sf"/>
</dbReference>
<name>A0A222P4J7_9GAMM</name>
<dbReference type="PROSITE" id="PS50088">
    <property type="entry name" value="ANK_REPEAT"/>
    <property type="match status" value="4"/>
</dbReference>
<dbReference type="PROSITE" id="PS50297">
    <property type="entry name" value="ANK_REP_REGION"/>
    <property type="match status" value="4"/>
</dbReference>
<reference evidence="6" key="1">
    <citation type="submission" date="2016-07" db="EMBL/GenBank/DDBJ databases">
        <authorList>
            <person name="Florea S."/>
            <person name="Webb J.S."/>
            <person name="Jaromczyk J."/>
            <person name="Schardl C.L."/>
        </authorList>
    </citation>
    <scope>NUCLEOTIDE SEQUENCE [LARGE SCALE GENOMIC DNA]</scope>
    <source>
        <strain evidence="6">CDC-D5610</strain>
    </source>
</reference>
<dbReference type="KEGG" id="lcd:clem_11100"/>
<dbReference type="AlphaFoldDB" id="A0A222P4J7"/>
<evidence type="ECO:0000256" key="2">
    <source>
        <dbReference type="ARBA" id="ARBA00023043"/>
    </source>
</evidence>
<dbReference type="SUPFAM" id="SSF48403">
    <property type="entry name" value="Ankyrin repeat"/>
    <property type="match status" value="1"/>
</dbReference>
<dbReference type="Gene3D" id="1.25.40.20">
    <property type="entry name" value="Ankyrin repeat-containing domain"/>
    <property type="match status" value="2"/>
</dbReference>
<keyword evidence="4" id="KW-0175">Coiled coil</keyword>
<dbReference type="RefSeq" id="WP_094091592.1">
    <property type="nucleotide sequence ID" value="NZ_CP016397.1"/>
</dbReference>
<dbReference type="Pfam" id="PF13637">
    <property type="entry name" value="Ank_4"/>
    <property type="match status" value="1"/>
</dbReference>
<evidence type="ECO:0000256" key="1">
    <source>
        <dbReference type="ARBA" id="ARBA00022737"/>
    </source>
</evidence>
<dbReference type="PANTHER" id="PTHR24198">
    <property type="entry name" value="ANKYRIN REPEAT AND PROTEIN KINASE DOMAIN-CONTAINING PROTEIN"/>
    <property type="match status" value="1"/>
</dbReference>
<organism evidence="5 6">
    <name type="scientific">Legionella clemsonensis</name>
    <dbReference type="NCBI Taxonomy" id="1867846"/>
    <lineage>
        <taxon>Bacteria</taxon>
        <taxon>Pseudomonadati</taxon>
        <taxon>Pseudomonadota</taxon>
        <taxon>Gammaproteobacteria</taxon>
        <taxon>Legionellales</taxon>
        <taxon>Legionellaceae</taxon>
        <taxon>Legionella</taxon>
    </lineage>
</organism>
<feature type="repeat" description="ANK" evidence="3">
    <location>
        <begin position="352"/>
        <end position="384"/>
    </location>
</feature>
<dbReference type="EMBL" id="CP016397">
    <property type="protein sequence ID" value="ASQ46766.1"/>
    <property type="molecule type" value="Genomic_DNA"/>
</dbReference>
<dbReference type="Pfam" id="PF12796">
    <property type="entry name" value="Ank_2"/>
    <property type="match status" value="1"/>
</dbReference>
<feature type="coiled-coil region" evidence="4">
    <location>
        <begin position="68"/>
        <end position="98"/>
    </location>
</feature>
<evidence type="ECO:0000256" key="4">
    <source>
        <dbReference type="SAM" id="Coils"/>
    </source>
</evidence>
<dbReference type="SMART" id="SM00248">
    <property type="entry name" value="ANK"/>
    <property type="match status" value="5"/>
</dbReference>
<feature type="coiled-coil region" evidence="4">
    <location>
        <begin position="149"/>
        <end position="183"/>
    </location>
</feature>
<feature type="repeat" description="ANK" evidence="3">
    <location>
        <begin position="247"/>
        <end position="279"/>
    </location>
</feature>